<proteinExistence type="predicted"/>
<dbReference type="EMBL" id="JAKGAQ010000002">
    <property type="protein sequence ID" value="MCF2871335.1"/>
    <property type="molecule type" value="Genomic_DNA"/>
</dbReference>
<feature type="signal peptide" evidence="2">
    <location>
        <begin position="1"/>
        <end position="21"/>
    </location>
</feature>
<sequence length="74" mass="6995">MKITTLIAAAALATASTTATAQNVTTDAGEVVMIEKNGGLFALAGLGGLAGITAIFASIVVLAETGDVAGSGGS</sequence>
<comment type="caution">
    <text evidence="3">The sequence shown here is derived from an EMBL/GenBank/DDBJ whole genome shotgun (WGS) entry which is preliminary data.</text>
</comment>
<name>A0ABS9CY54_9RHOB</name>
<protein>
    <recommendedName>
        <fullName evidence="5">Ferrochelatase</fullName>
    </recommendedName>
</protein>
<keyword evidence="2" id="KW-0732">Signal</keyword>
<gene>
    <name evidence="3" type="ORF">L0664_09695</name>
</gene>
<keyword evidence="1" id="KW-0812">Transmembrane</keyword>
<keyword evidence="1" id="KW-0472">Membrane</keyword>
<feature type="transmembrane region" description="Helical" evidence="1">
    <location>
        <begin position="40"/>
        <end position="63"/>
    </location>
</feature>
<accession>A0ABS9CY54</accession>
<evidence type="ECO:0000313" key="4">
    <source>
        <dbReference type="Proteomes" id="UP001200557"/>
    </source>
</evidence>
<dbReference type="RefSeq" id="WP_235225603.1">
    <property type="nucleotide sequence ID" value="NZ_JAKGAQ010000002.1"/>
</dbReference>
<evidence type="ECO:0000256" key="2">
    <source>
        <dbReference type="SAM" id="SignalP"/>
    </source>
</evidence>
<dbReference type="Proteomes" id="UP001200557">
    <property type="component" value="Unassembled WGS sequence"/>
</dbReference>
<keyword evidence="4" id="KW-1185">Reference proteome</keyword>
<reference evidence="3 4" key="1">
    <citation type="submission" date="2022-01" db="EMBL/GenBank/DDBJ databases">
        <title>Octadecabacter sp. nov., isolated from a marine alga.</title>
        <authorList>
            <person name="Jin M.S."/>
            <person name="Kim H.M."/>
            <person name="Han D.M."/>
            <person name="Jung J.J."/>
            <person name="Jeon C.O."/>
        </authorList>
    </citation>
    <scope>NUCLEOTIDE SEQUENCE [LARGE SCALE GENOMIC DNA]</scope>
    <source>
        <strain evidence="3 4">G9-8</strain>
    </source>
</reference>
<evidence type="ECO:0000313" key="3">
    <source>
        <dbReference type="EMBL" id="MCF2871335.1"/>
    </source>
</evidence>
<evidence type="ECO:0000256" key="1">
    <source>
        <dbReference type="SAM" id="Phobius"/>
    </source>
</evidence>
<organism evidence="3 4">
    <name type="scientific">Octadecabacter dasysiphoniae</name>
    <dbReference type="NCBI Taxonomy" id="2909341"/>
    <lineage>
        <taxon>Bacteria</taxon>
        <taxon>Pseudomonadati</taxon>
        <taxon>Pseudomonadota</taxon>
        <taxon>Alphaproteobacteria</taxon>
        <taxon>Rhodobacterales</taxon>
        <taxon>Roseobacteraceae</taxon>
        <taxon>Octadecabacter</taxon>
    </lineage>
</organism>
<feature type="chain" id="PRO_5045877094" description="Ferrochelatase" evidence="2">
    <location>
        <begin position="22"/>
        <end position="74"/>
    </location>
</feature>
<evidence type="ECO:0008006" key="5">
    <source>
        <dbReference type="Google" id="ProtNLM"/>
    </source>
</evidence>
<keyword evidence="1" id="KW-1133">Transmembrane helix</keyword>